<proteinExistence type="inferred from homology"/>
<evidence type="ECO:0000313" key="9">
    <source>
        <dbReference type="Proteomes" id="UP000738826"/>
    </source>
</evidence>
<dbReference type="Pfam" id="PF01676">
    <property type="entry name" value="Metalloenzyme"/>
    <property type="match status" value="1"/>
</dbReference>
<dbReference type="InterPro" id="IPR017850">
    <property type="entry name" value="Alkaline_phosphatase_core_sf"/>
</dbReference>
<dbReference type="InterPro" id="IPR006124">
    <property type="entry name" value="Metalloenzyme"/>
</dbReference>
<dbReference type="GO" id="GO:0046872">
    <property type="term" value="F:metal ion binding"/>
    <property type="evidence" value="ECO:0007669"/>
    <property type="project" value="InterPro"/>
</dbReference>
<evidence type="ECO:0000256" key="2">
    <source>
        <dbReference type="ARBA" id="ARBA00002315"/>
    </source>
</evidence>
<comment type="function">
    <text evidence="2">Catalyzes the interconversion of 2-phosphoglycerate and 3-phosphoglycerate.</text>
</comment>
<comment type="pathway">
    <text evidence="3">Carbohydrate degradation.</text>
</comment>
<dbReference type="Gene3D" id="3.40.720.10">
    <property type="entry name" value="Alkaline Phosphatase, subunit A"/>
    <property type="match status" value="2"/>
</dbReference>
<comment type="caution">
    <text evidence="8">The sequence shown here is derived from an EMBL/GenBank/DDBJ whole genome shotgun (WGS) entry which is preliminary data.</text>
</comment>
<keyword evidence="5" id="KW-0324">Glycolysis</keyword>
<organism evidence="8 9">
    <name type="scientific">Candidatus Altarchaeum hamiconexum</name>
    <dbReference type="NCBI Taxonomy" id="1803513"/>
    <lineage>
        <taxon>Archaea</taxon>
        <taxon>Candidatus Altarchaeota</taxon>
        <taxon>Candidatus Altiarchaeia</taxon>
        <taxon>Candidatus Altarchaeales</taxon>
        <taxon>Candidatus Altarchaeaceae</taxon>
        <taxon>Candidatus Altarchaeum</taxon>
    </lineage>
</organism>
<name>A0A8J7YTK2_9ARCH</name>
<sequence>MKYIVILGDGMSDYPVDELNSRTPLQVAKKPNMDFIAKKGVSGMLKTIQDGFEPGSDVANLSVLGYDVRKCHTGRAPIEAANMGINLSNDEVAFRCNFFTEECGILKDYCAGHITSGEGKILIDLLNKKFSDELKAINGKFYAGVSYRNIFVCKVKDAKSKNFVCQPPHNIVGAEIEKNLITVKNDNKDNKDNKSNKDNKDKEINLNSHPSDISNAGLEIAKKLNHLMLKSWEILEKSEINRKREREGKNKANMIWFWGQGKKPKMEEFKAKYNLKGAIISAVDLIKGIGKLAGMDVIEVKGATGLWDTNYDGKAMACIKALDDHDFVYVHVEATDEAGHLGDINLKILSIENLDKMAGKILQEIKNKGIEAKIAILPDHATPIKVKTHTTDLVPFAIYSTKSKDEK</sequence>
<dbReference type="PIRSF" id="PIRSF006392">
    <property type="entry name" value="IPGAM_arch"/>
    <property type="match status" value="1"/>
</dbReference>
<dbReference type="EC" id="5.4.2.12" evidence="8"/>
<dbReference type="InterPro" id="IPR042253">
    <property type="entry name" value="Pglycerate_mutase_ApgM_sf"/>
</dbReference>
<gene>
    <name evidence="8" type="primary">apgM</name>
    <name evidence="8" type="ORF">GW779_00590</name>
</gene>
<evidence type="ECO:0000313" key="8">
    <source>
        <dbReference type="EMBL" id="NCS90912.1"/>
    </source>
</evidence>
<dbReference type="Gene3D" id="3.30.70.2130">
    <property type="entry name" value="Metalloenzyme domain"/>
    <property type="match status" value="1"/>
</dbReference>
<feature type="region of interest" description="Disordered" evidence="6">
    <location>
        <begin position="184"/>
        <end position="209"/>
    </location>
</feature>
<protein>
    <submittedName>
        <fullName evidence="8">2,3-bisphosphoglycerate-independent phosphoglycerate mutase</fullName>
        <ecNumber evidence="8">5.4.2.12</ecNumber>
    </submittedName>
</protein>
<dbReference type="Proteomes" id="UP000738826">
    <property type="component" value="Unassembled WGS sequence"/>
</dbReference>
<dbReference type="CDD" id="cd16011">
    <property type="entry name" value="iPGM_like"/>
    <property type="match status" value="1"/>
</dbReference>
<reference evidence="8" key="1">
    <citation type="submission" date="2019-11" db="EMBL/GenBank/DDBJ databases">
        <title>Lipid analysis of CO2-rich subsurface aquifers suggests an autotrophy-based deep biosphere with lysolipids enriched in CPR bacteria.</title>
        <authorList>
            <person name="Probst A.J."/>
            <person name="Elling F.J."/>
            <person name="Castelle C.J."/>
            <person name="Zhu Q."/>
            <person name="Elvert M."/>
            <person name="Birarda G."/>
            <person name="Holman H.-Y."/>
            <person name="Lane K.R."/>
            <person name="Ladd B."/>
            <person name="Ryan M.C."/>
            <person name="Woyke T."/>
            <person name="Hinrichs K.-U."/>
            <person name="Banfield J.F."/>
        </authorList>
    </citation>
    <scope>NUCLEOTIDE SEQUENCE</scope>
    <source>
        <strain evidence="8">CG_2015-04_33_537</strain>
    </source>
</reference>
<dbReference type="InterPro" id="IPR004456">
    <property type="entry name" value="Pglycerate_mutase_ApgM"/>
</dbReference>
<evidence type="ECO:0000256" key="3">
    <source>
        <dbReference type="ARBA" id="ARBA00004921"/>
    </source>
</evidence>
<accession>A0A8J7YTK2</accession>
<dbReference type="Pfam" id="PF10143">
    <property type="entry name" value="PhosphMutase"/>
    <property type="match status" value="1"/>
</dbReference>
<evidence type="ECO:0000256" key="6">
    <source>
        <dbReference type="SAM" id="MobiDB-lite"/>
    </source>
</evidence>
<evidence type="ECO:0000256" key="5">
    <source>
        <dbReference type="ARBA" id="ARBA00023152"/>
    </source>
</evidence>
<dbReference type="GO" id="GO:0006096">
    <property type="term" value="P:glycolytic process"/>
    <property type="evidence" value="ECO:0007669"/>
    <property type="project" value="UniProtKB-KW"/>
</dbReference>
<dbReference type="NCBIfam" id="TIGR00306">
    <property type="entry name" value="apgM"/>
    <property type="match status" value="1"/>
</dbReference>
<dbReference type="EMBL" id="JAACQH010000010">
    <property type="protein sequence ID" value="NCS90912.1"/>
    <property type="molecule type" value="Genomic_DNA"/>
</dbReference>
<feature type="compositionally biased region" description="Basic and acidic residues" evidence="6">
    <location>
        <begin position="185"/>
        <end position="204"/>
    </location>
</feature>
<comment type="catalytic activity">
    <reaction evidence="1">
        <text>(2R)-2-phosphoglycerate = (2R)-3-phosphoglycerate</text>
        <dbReference type="Rhea" id="RHEA:15901"/>
        <dbReference type="ChEBI" id="CHEBI:58272"/>
        <dbReference type="ChEBI" id="CHEBI:58289"/>
        <dbReference type="EC" id="5.4.2.12"/>
    </reaction>
</comment>
<dbReference type="AlphaFoldDB" id="A0A8J7YTK2"/>
<dbReference type="PANTHER" id="PTHR31209:SF4">
    <property type="entry name" value="2,3-BISPHOSPHOGLYCERATE-INDEPENDENT PHOSPHOGLYCERATE MUTASE"/>
    <property type="match status" value="1"/>
</dbReference>
<feature type="non-terminal residue" evidence="8">
    <location>
        <position position="407"/>
    </location>
</feature>
<dbReference type="SUPFAM" id="SSF53649">
    <property type="entry name" value="Alkaline phosphatase-like"/>
    <property type="match status" value="1"/>
</dbReference>
<evidence type="ECO:0000259" key="7">
    <source>
        <dbReference type="Pfam" id="PF01676"/>
    </source>
</evidence>
<dbReference type="GO" id="GO:0004619">
    <property type="term" value="F:phosphoglycerate mutase activity"/>
    <property type="evidence" value="ECO:0007669"/>
    <property type="project" value="UniProtKB-EC"/>
</dbReference>
<evidence type="ECO:0000256" key="4">
    <source>
        <dbReference type="ARBA" id="ARBA00005524"/>
    </source>
</evidence>
<keyword evidence="8" id="KW-0413">Isomerase</keyword>
<dbReference type="PANTHER" id="PTHR31209">
    <property type="entry name" value="COFACTOR-INDEPENDENT PHOSPHOGLYCERATE MUTASE"/>
    <property type="match status" value="1"/>
</dbReference>
<evidence type="ECO:0000256" key="1">
    <source>
        <dbReference type="ARBA" id="ARBA00000370"/>
    </source>
</evidence>
<comment type="similarity">
    <text evidence="4">Belongs to the BPG-independent phosphoglycerate mutase family. A-PGAM subfamily.</text>
</comment>
<feature type="domain" description="Metalloenzyme" evidence="7">
    <location>
        <begin position="1"/>
        <end position="404"/>
    </location>
</feature>